<dbReference type="AlphaFoldDB" id="A0A1N7IQ20"/>
<sequence length="33" mass="3712">MDTVHGLLAITRQGNRDTSAFFQPPTRFAHGRL</sequence>
<organism evidence="2 3">
    <name type="scientific">Insolitispirillum peregrinum</name>
    <dbReference type="NCBI Taxonomy" id="80876"/>
    <lineage>
        <taxon>Bacteria</taxon>
        <taxon>Pseudomonadati</taxon>
        <taxon>Pseudomonadota</taxon>
        <taxon>Alphaproteobacteria</taxon>
        <taxon>Rhodospirillales</taxon>
        <taxon>Novispirillaceae</taxon>
        <taxon>Insolitispirillum</taxon>
    </lineage>
</organism>
<reference evidence="2 3" key="1">
    <citation type="submission" date="2017-01" db="EMBL/GenBank/DDBJ databases">
        <authorList>
            <person name="Mah S.A."/>
            <person name="Swanson W.J."/>
            <person name="Moy G.W."/>
            <person name="Vacquier V.D."/>
        </authorList>
    </citation>
    <scope>NUCLEOTIDE SEQUENCE [LARGE SCALE GENOMIC DNA]</scope>
    <source>
        <strain evidence="2 3">DSM 11589</strain>
    </source>
</reference>
<dbReference type="STRING" id="80876.SAMN05421779_101466"/>
<evidence type="ECO:0000313" key="3">
    <source>
        <dbReference type="Proteomes" id="UP000185678"/>
    </source>
</evidence>
<proteinExistence type="predicted"/>
<dbReference type="EMBL" id="FTOA01000001">
    <property type="protein sequence ID" value="SIS39194.1"/>
    <property type="molecule type" value="Genomic_DNA"/>
</dbReference>
<dbReference type="Proteomes" id="UP000185678">
    <property type="component" value="Unassembled WGS sequence"/>
</dbReference>
<evidence type="ECO:0000256" key="1">
    <source>
        <dbReference type="SAM" id="MobiDB-lite"/>
    </source>
</evidence>
<evidence type="ECO:0000313" key="2">
    <source>
        <dbReference type="EMBL" id="SIS39194.1"/>
    </source>
</evidence>
<name>A0A1N7IQ20_9PROT</name>
<keyword evidence="3" id="KW-1185">Reference proteome</keyword>
<accession>A0A1N7IQ20</accession>
<protein>
    <submittedName>
        <fullName evidence="2">Uncharacterized protein</fullName>
    </submittedName>
</protein>
<gene>
    <name evidence="2" type="ORF">SAMN05421779_101466</name>
</gene>
<feature type="region of interest" description="Disordered" evidence="1">
    <location>
        <begin position="14"/>
        <end position="33"/>
    </location>
</feature>